<accession>A0A2A7MG15</accession>
<comment type="caution">
    <text evidence="4">The sequence shown here is derived from an EMBL/GenBank/DDBJ whole genome shotgun (WGS) entry which is preliminary data.</text>
</comment>
<dbReference type="PANTHER" id="PTHR13774">
    <property type="entry name" value="PHENAZINE BIOSYNTHESIS PROTEIN"/>
    <property type="match status" value="1"/>
</dbReference>
<dbReference type="Gene3D" id="3.10.310.10">
    <property type="entry name" value="Diaminopimelate Epimerase, Chain A, domain 1"/>
    <property type="match status" value="2"/>
</dbReference>
<evidence type="ECO:0000256" key="3">
    <source>
        <dbReference type="PIRSR" id="PIRSR016184-1"/>
    </source>
</evidence>
<evidence type="ECO:0000256" key="1">
    <source>
        <dbReference type="ARBA" id="ARBA00008270"/>
    </source>
</evidence>
<dbReference type="NCBIfam" id="TIGR00654">
    <property type="entry name" value="PhzF_family"/>
    <property type="match status" value="1"/>
</dbReference>
<keyword evidence="2" id="KW-0413">Isomerase</keyword>
<keyword evidence="5" id="KW-1185">Reference proteome</keyword>
<dbReference type="OrthoDB" id="9788221at2"/>
<dbReference type="InterPro" id="IPR003719">
    <property type="entry name" value="Phenazine_PhzF-like"/>
</dbReference>
<dbReference type="RefSeq" id="WP_058294454.1">
    <property type="nucleotide sequence ID" value="NZ_CAMRXG010000054.1"/>
</dbReference>
<evidence type="ECO:0000256" key="2">
    <source>
        <dbReference type="ARBA" id="ARBA00023235"/>
    </source>
</evidence>
<dbReference type="NCBIfam" id="NF007625">
    <property type="entry name" value="PRK10281.1"/>
    <property type="match status" value="1"/>
</dbReference>
<sequence>MVRKYNLYQIDSFTKEKFTGNPAGVITNADGLNDEEMQKIARELNNSETAFIFSSDSSEYDAHIRFFTPRNEVPICGHATIAAHYARAIENNLDTSRVFHKTGAGILPVDVIKENNDYKIVMTQGKIEFGNIIDGINKEKLLKALNIKESDLIENYKIQIVSTGHSKVIIGIKRIETLHSLKPNYDDLSKLSKTINCNGYYVFTMDSEDADILVHGRMFAPAIGINEDPVTGNANGPLGAYLVHYNFVKHNNSSLKFKAKQGEAINRSGIIEVEVKIEDNEPKEVKILGNAVVIFKSELVLENK</sequence>
<comment type="similarity">
    <text evidence="1">Belongs to the PhzF family.</text>
</comment>
<dbReference type="PIRSF" id="PIRSF016184">
    <property type="entry name" value="PhzC_PhzF"/>
    <property type="match status" value="1"/>
</dbReference>
<evidence type="ECO:0000313" key="4">
    <source>
        <dbReference type="EMBL" id="PEG30281.1"/>
    </source>
</evidence>
<evidence type="ECO:0000313" key="5">
    <source>
        <dbReference type="Proteomes" id="UP000220840"/>
    </source>
</evidence>
<reference evidence="4 5" key="1">
    <citation type="submission" date="2017-10" db="EMBL/GenBank/DDBJ databases">
        <title>Effective Description of Clostridium neonatale sp. nov. linked to necrotizing enterocolitis in neonates and a clarification of species assignable to the genus Clostridium (Prazmowski 1880) emend. Lawson and Rainey 2016.</title>
        <authorList>
            <person name="Bernard K."/>
            <person name="Burdz T."/>
            <person name="Wiebe D."/>
            <person name="Balcewich B."/>
            <person name="Alfa M."/>
            <person name="Bernier A.-M."/>
        </authorList>
    </citation>
    <scope>NUCLEOTIDE SEQUENCE [LARGE SCALE GENOMIC DNA]</scope>
    <source>
        <strain evidence="4 5">LCDC99A005</strain>
    </source>
</reference>
<feature type="active site" evidence="3">
    <location>
        <position position="48"/>
    </location>
</feature>
<dbReference type="SUPFAM" id="SSF54506">
    <property type="entry name" value="Diaminopimelate epimerase-like"/>
    <property type="match status" value="1"/>
</dbReference>
<dbReference type="GO" id="GO:0016853">
    <property type="term" value="F:isomerase activity"/>
    <property type="evidence" value="ECO:0007669"/>
    <property type="project" value="UniProtKB-KW"/>
</dbReference>
<dbReference type="Proteomes" id="UP000220840">
    <property type="component" value="Unassembled WGS sequence"/>
</dbReference>
<dbReference type="Pfam" id="PF02567">
    <property type="entry name" value="PhzC-PhzF"/>
    <property type="match status" value="1"/>
</dbReference>
<proteinExistence type="inferred from homology"/>
<dbReference type="STRING" id="137838.GCA_001458595_01578"/>
<dbReference type="PANTHER" id="PTHR13774:SF39">
    <property type="entry name" value="BIOSYNTHESIS PROTEIN, PUTATIVE-RELATED"/>
    <property type="match status" value="1"/>
</dbReference>
<gene>
    <name evidence="4" type="ORF">CQ394_00695</name>
</gene>
<dbReference type="GO" id="GO:0005737">
    <property type="term" value="C:cytoplasm"/>
    <property type="evidence" value="ECO:0007669"/>
    <property type="project" value="TreeGrafter"/>
</dbReference>
<name>A0A2A7MG15_9CLOT</name>
<dbReference type="AlphaFoldDB" id="A0A2A7MG15"/>
<dbReference type="EMBL" id="PDCJ01000001">
    <property type="protein sequence ID" value="PEG30281.1"/>
    <property type="molecule type" value="Genomic_DNA"/>
</dbReference>
<organism evidence="4 5">
    <name type="scientific">Clostridium neonatale</name>
    <dbReference type="NCBI Taxonomy" id="137838"/>
    <lineage>
        <taxon>Bacteria</taxon>
        <taxon>Bacillati</taxon>
        <taxon>Bacillota</taxon>
        <taxon>Clostridia</taxon>
        <taxon>Eubacteriales</taxon>
        <taxon>Clostridiaceae</taxon>
        <taxon>Clostridium</taxon>
    </lineage>
</organism>
<protein>
    <submittedName>
        <fullName evidence="4">PhzF family protein</fullName>
    </submittedName>
</protein>